<dbReference type="InterPro" id="IPR029479">
    <property type="entry name" value="Nitroreductase"/>
</dbReference>
<evidence type="ECO:0000259" key="2">
    <source>
        <dbReference type="Pfam" id="PF00881"/>
    </source>
</evidence>
<feature type="domain" description="Nitroreductase" evidence="2">
    <location>
        <begin position="494"/>
        <end position="653"/>
    </location>
</feature>
<accession>A0A4P6KY19</accession>
<keyword evidence="1" id="KW-1133">Transmembrane helix</keyword>
<dbReference type="Pfam" id="PF00881">
    <property type="entry name" value="Nitroreductase"/>
    <property type="match status" value="2"/>
</dbReference>
<keyword evidence="4" id="KW-1185">Reference proteome</keyword>
<reference evidence="3 4" key="1">
    <citation type="submission" date="2019-02" db="EMBL/GenBank/DDBJ databases">
        <title>Draft Genome Sequences of Six Type Strains of the Genus Massilia.</title>
        <authorList>
            <person name="Miess H."/>
            <person name="Frediansyhah A."/>
            <person name="Gross H."/>
        </authorList>
    </citation>
    <scope>NUCLEOTIDE SEQUENCE [LARGE SCALE GENOMIC DNA]</scope>
    <source>
        <strain evidence="3 4">DSM 17473</strain>
    </source>
</reference>
<dbReference type="InterPro" id="IPR052544">
    <property type="entry name" value="Bacteriocin_Proc_Enz"/>
</dbReference>
<dbReference type="InterPro" id="IPR020051">
    <property type="entry name" value="SagB-type_dehydrogenase"/>
</dbReference>
<dbReference type="NCBIfam" id="TIGR03605">
    <property type="entry name" value="antibiot_sagB"/>
    <property type="match status" value="1"/>
</dbReference>
<feature type="transmembrane region" description="Helical" evidence="1">
    <location>
        <begin position="82"/>
        <end position="104"/>
    </location>
</feature>
<feature type="transmembrane region" description="Helical" evidence="1">
    <location>
        <begin position="51"/>
        <end position="70"/>
    </location>
</feature>
<dbReference type="CDD" id="cd02142">
    <property type="entry name" value="McbC_SagB-like_oxidoreductase"/>
    <property type="match status" value="2"/>
</dbReference>
<feature type="domain" description="Nitroreductase" evidence="2">
    <location>
        <begin position="271"/>
        <end position="426"/>
    </location>
</feature>
<organism evidence="3 4">
    <name type="scientific">Pseudoduganella lutea</name>
    <dbReference type="NCBI Taxonomy" id="321985"/>
    <lineage>
        <taxon>Bacteria</taxon>
        <taxon>Pseudomonadati</taxon>
        <taxon>Pseudomonadota</taxon>
        <taxon>Betaproteobacteria</taxon>
        <taxon>Burkholderiales</taxon>
        <taxon>Oxalobacteraceae</taxon>
        <taxon>Telluria group</taxon>
        <taxon>Pseudoduganella</taxon>
    </lineage>
</organism>
<evidence type="ECO:0000313" key="3">
    <source>
        <dbReference type="EMBL" id="QBE63178.1"/>
    </source>
</evidence>
<dbReference type="SUPFAM" id="SSF55469">
    <property type="entry name" value="FMN-dependent nitroreductase-like"/>
    <property type="match status" value="2"/>
</dbReference>
<dbReference type="Proteomes" id="UP000290637">
    <property type="component" value="Chromosome"/>
</dbReference>
<dbReference type="OrthoDB" id="9802775at2"/>
<feature type="transmembrane region" description="Helical" evidence="1">
    <location>
        <begin position="158"/>
        <end position="176"/>
    </location>
</feature>
<name>A0A4P6KY19_9BURK</name>
<dbReference type="KEGG" id="plue:EWM63_09550"/>
<protein>
    <submittedName>
        <fullName evidence="3">SagB/ThcOx family dehydrogenase</fullName>
    </submittedName>
</protein>
<dbReference type="EMBL" id="CP035913">
    <property type="protein sequence ID" value="QBE63178.1"/>
    <property type="molecule type" value="Genomic_DNA"/>
</dbReference>
<dbReference type="Gene3D" id="3.40.109.10">
    <property type="entry name" value="NADH Oxidase"/>
    <property type="match status" value="2"/>
</dbReference>
<keyword evidence="1" id="KW-0812">Transmembrane</keyword>
<dbReference type="PANTHER" id="PTHR43745:SF2">
    <property type="entry name" value="NITROREDUCTASE MJ1384-RELATED"/>
    <property type="match status" value="1"/>
</dbReference>
<proteinExistence type="predicted"/>
<evidence type="ECO:0000313" key="4">
    <source>
        <dbReference type="Proteomes" id="UP000290637"/>
    </source>
</evidence>
<gene>
    <name evidence="3" type="ORF">EWM63_09550</name>
</gene>
<dbReference type="AlphaFoldDB" id="A0A4P6KY19"/>
<dbReference type="InterPro" id="IPR000415">
    <property type="entry name" value="Nitroreductase-like"/>
</dbReference>
<evidence type="ECO:0000256" key="1">
    <source>
        <dbReference type="SAM" id="Phobius"/>
    </source>
</evidence>
<dbReference type="PANTHER" id="PTHR43745">
    <property type="entry name" value="NITROREDUCTASE MJ1384-RELATED"/>
    <property type="match status" value="1"/>
</dbReference>
<dbReference type="GO" id="GO:0016491">
    <property type="term" value="F:oxidoreductase activity"/>
    <property type="evidence" value="ECO:0007669"/>
    <property type="project" value="InterPro"/>
</dbReference>
<sequence>MIIPLFESARIRVTALARVPAIVLRARRNQARIQETIFDRLDHCGGAMPKLAWVLLPLALYGAWLGAARVRGRTPSRHALNVQLSVLLMVYLLATAGLGIFWVANQQLPVFDWHYLFGYGTLVLVALHLWFNLQVVWRTLRGGGSRAAARPASTPRSLPALAAVAVLGLAAGYLAGTARAPSPVPASAAVPAAPDEDLAAVAAFHRHSSLSRTGVFGTAPGIDWGDAPPPFKRYPHAPSIPLGPGTTAGTVAVADMGLSAALQAPAPRNGPLQLAELGTLLHLAAGITQRRGGQSLRAAPSSGGLFPSELYVVARRIGGLAPGLYHYDAEHARLALLGALPGNAGMPSAHDADAAIVLTSIFHRTGYKYRERAWRYAVADAGHLLENLRVAAHAAGVGAVLAPRFDEGRLADALAIDGVREAPLAVMELRTAAGSRAGSTPAVFAPVAATAAGLGATSRIQQATSLQLPQARGGGGIVLPAPRPAAMPAGRAIIERRSKRRFTNDAVPLPVLASMLADLRQPAQLSGAITIHLVVNRVKGLAPGVYRYAPGHSLARVRDGEFAAAARSAALAQDVIGDAAVVLVLAADRRTALADGARGYRHAFIEAGLIGERWLLGATARGLGACPVGAFYDDEAAALIGVDGRREWVLHFAALGVVAR</sequence>
<keyword evidence="1" id="KW-0472">Membrane</keyword>
<feature type="transmembrane region" description="Helical" evidence="1">
    <location>
        <begin position="116"/>
        <end position="137"/>
    </location>
</feature>